<protein>
    <submittedName>
        <fullName evidence="1">Uncharacterized protein</fullName>
    </submittedName>
</protein>
<accession>A0A1L6ZLA0</accession>
<sequence length="389" mass="44068">MDIKAFFEKPKTDFPYEKSFVFAGIHFHILSMELLAIEDIEHYIPKELDRREGDIPSQIEIRFIIDPELEQSVRSACFQKGETITAKRKFTYKRLTLDDQVLFASHEGDEPHSVAVNNGRYAVIGKNNNESAIRCPLRIVREIALRLLENQGGCFTHAAAVSFEDGQKGALIIGDKGAGKSTTMWQFLHHGGADFITNDRSISVLEDQELIVYGWPMCLALGVGTVQATTNIQELKNKKFSRSQDKRIWDETISTEEEAKEKWASGCKFEITPKEAAEMTGTTIRSSTKVDMVIFPSLKIGSGEIRLVPVKKDDQRAKEIMAANIREPEDPDYLKGWLGLRHVSDTFLEQKASELIHHLFNMPCFYLEGDPRYLQEAIPDLLNKKVSSI</sequence>
<dbReference type="Proteomes" id="UP000185426">
    <property type="component" value="Chromosome"/>
</dbReference>
<dbReference type="SUPFAM" id="SSF53795">
    <property type="entry name" value="PEP carboxykinase-like"/>
    <property type="match status" value="1"/>
</dbReference>
<name>A0A1L6ZLA0_BACIA</name>
<dbReference type="Gene3D" id="3.40.50.300">
    <property type="entry name" value="P-loop containing nucleotide triphosphate hydrolases"/>
    <property type="match status" value="1"/>
</dbReference>
<dbReference type="AlphaFoldDB" id="A0A1L6ZLA0"/>
<dbReference type="EMBL" id="CP015607">
    <property type="protein sequence ID" value="APT47281.1"/>
    <property type="molecule type" value="Genomic_DNA"/>
</dbReference>
<proteinExistence type="predicted"/>
<evidence type="ECO:0000313" key="2">
    <source>
        <dbReference type="Proteomes" id="UP000185426"/>
    </source>
</evidence>
<evidence type="ECO:0000313" key="1">
    <source>
        <dbReference type="EMBL" id="APT47281.1"/>
    </source>
</evidence>
<organism evidence="1 2">
    <name type="scientific">Bacillus safensis</name>
    <dbReference type="NCBI Taxonomy" id="561879"/>
    <lineage>
        <taxon>Bacteria</taxon>
        <taxon>Bacillati</taxon>
        <taxon>Bacillota</taxon>
        <taxon>Bacilli</taxon>
        <taxon>Bacillales</taxon>
        <taxon>Bacillaceae</taxon>
        <taxon>Bacillus</taxon>
    </lineage>
</organism>
<dbReference type="RefSeq" id="WP_075623072.1">
    <property type="nucleotide sequence ID" value="NZ_CP015607.1"/>
</dbReference>
<reference evidence="1 2" key="1">
    <citation type="submission" date="2016-05" db="EMBL/GenBank/DDBJ databases">
        <title>Complete Genome and Methylome Analysis of Psychrotrophic Bacterial Isolates from Antarctic Lake Untersee.</title>
        <authorList>
            <person name="Fomenkov A."/>
            <person name="Akimov V.N."/>
            <person name="Vasilyeva L.V."/>
            <person name="Andersen D."/>
            <person name="Vincze T."/>
            <person name="Roberts R.J."/>
        </authorList>
    </citation>
    <scope>NUCLEOTIDE SEQUENCE [LARGE SCALE GENOMIC DNA]</scope>
    <source>
        <strain evidence="1 2">U14-5</strain>
    </source>
</reference>
<gene>
    <name evidence="1" type="ORF">BSA145_16235</name>
</gene>
<dbReference type="InterPro" id="IPR027417">
    <property type="entry name" value="P-loop_NTPase"/>
</dbReference>